<dbReference type="Pfam" id="PF01263">
    <property type="entry name" value="Aldose_epim"/>
    <property type="match status" value="1"/>
</dbReference>
<comment type="caution">
    <text evidence="1">The sequence shown here is derived from an EMBL/GenBank/DDBJ whole genome shotgun (WGS) entry which is preliminary data.</text>
</comment>
<dbReference type="InterPro" id="IPR011013">
    <property type="entry name" value="Gal_mutarotase_sf_dom"/>
</dbReference>
<organism evidence="1 2">
    <name type="scientific">Alteraurantiacibacter aestuarii</name>
    <dbReference type="NCBI Taxonomy" id="650004"/>
    <lineage>
        <taxon>Bacteria</taxon>
        <taxon>Pseudomonadati</taxon>
        <taxon>Pseudomonadota</taxon>
        <taxon>Alphaproteobacteria</taxon>
        <taxon>Sphingomonadales</taxon>
        <taxon>Erythrobacteraceae</taxon>
        <taxon>Alteraurantiacibacter</taxon>
    </lineage>
</organism>
<gene>
    <name evidence="1" type="ORF">GRI32_05575</name>
</gene>
<dbReference type="InterPro" id="IPR008183">
    <property type="entry name" value="Aldose_1/G6P_1-epimerase"/>
</dbReference>
<dbReference type="InterPro" id="IPR014718">
    <property type="entry name" value="GH-type_carb-bd"/>
</dbReference>
<dbReference type="GO" id="GO:0030246">
    <property type="term" value="F:carbohydrate binding"/>
    <property type="evidence" value="ECO:0007669"/>
    <property type="project" value="InterPro"/>
</dbReference>
<keyword evidence="2" id="KW-1185">Reference proteome</keyword>
<dbReference type="Proteomes" id="UP000435243">
    <property type="component" value="Unassembled WGS sequence"/>
</dbReference>
<name>A0A844ZM78_9SPHN</name>
<dbReference type="GO" id="GO:0016853">
    <property type="term" value="F:isomerase activity"/>
    <property type="evidence" value="ECO:0007669"/>
    <property type="project" value="InterPro"/>
</dbReference>
<dbReference type="SUPFAM" id="SSF74650">
    <property type="entry name" value="Galactose mutarotase-like"/>
    <property type="match status" value="1"/>
</dbReference>
<dbReference type="AlphaFoldDB" id="A0A844ZM78"/>
<evidence type="ECO:0000313" key="2">
    <source>
        <dbReference type="Proteomes" id="UP000435243"/>
    </source>
</evidence>
<dbReference type="RefSeq" id="WP_237437414.1">
    <property type="nucleotide sequence ID" value="NZ_BAAAFP010000001.1"/>
</dbReference>
<evidence type="ECO:0000313" key="1">
    <source>
        <dbReference type="EMBL" id="MXO88206.1"/>
    </source>
</evidence>
<accession>A0A844ZM78</accession>
<dbReference type="GO" id="GO:0005975">
    <property type="term" value="P:carbohydrate metabolic process"/>
    <property type="evidence" value="ECO:0007669"/>
    <property type="project" value="InterPro"/>
</dbReference>
<protein>
    <submittedName>
        <fullName evidence="1">Aldose 1-epimerase</fullName>
    </submittedName>
</protein>
<dbReference type="CDD" id="cd09021">
    <property type="entry name" value="Aldose_epim_Ec_YphB"/>
    <property type="match status" value="1"/>
</dbReference>
<proteinExistence type="predicted"/>
<sequence length="292" mass="31273">MPGLTLRAGDWQAGVLPAVGGALSHLSFRGVDILRTMPPQSGDVLQAACFPLVPYCNRIRDAAFEWQEQAVQLPHNFMPETSSLHGLGWQEEWQVTGGRDFKIAMVHNHAGSGPARWNGQSDQWPWAYEAEQRIRLGPKGCAISLTLTNRSNIPMPAGLGLHPYFRRRAGSRVQFHADGMLMVDDALIPTGEIAPPALYGDWENGSALPASTIDHCFSGWNGSAVITDDLGTITLAARGAPFLHLYAPADGSALCLEPVSHAPDALNQDPGGITALPPACSATLQLWIGADA</sequence>
<dbReference type="Gene3D" id="2.70.98.10">
    <property type="match status" value="1"/>
</dbReference>
<reference evidence="1 2" key="1">
    <citation type="submission" date="2019-12" db="EMBL/GenBank/DDBJ databases">
        <title>Genomic-based taxomic classification of the family Erythrobacteraceae.</title>
        <authorList>
            <person name="Xu L."/>
        </authorList>
    </citation>
    <scope>NUCLEOTIDE SEQUENCE [LARGE SCALE GENOMIC DNA]</scope>
    <source>
        <strain evidence="1 2">JCM 16339</strain>
    </source>
</reference>
<dbReference type="EMBL" id="WTYY01000003">
    <property type="protein sequence ID" value="MXO88206.1"/>
    <property type="molecule type" value="Genomic_DNA"/>
</dbReference>